<dbReference type="RefSeq" id="XP_067712933.1">
    <property type="nucleotide sequence ID" value="XM_067856832.1"/>
</dbReference>
<keyword evidence="3" id="KW-1185">Reference proteome</keyword>
<evidence type="ECO:0000313" key="3">
    <source>
        <dbReference type="Proteomes" id="UP001497744"/>
    </source>
</evidence>
<reference evidence="2 3" key="1">
    <citation type="submission" date="2021-06" db="EMBL/GenBank/DDBJ databases">
        <title>Genome sequence of Babesia caballi.</title>
        <authorList>
            <person name="Yamagishi J."/>
            <person name="Kidaka T."/>
            <person name="Ochi A."/>
        </authorList>
    </citation>
    <scope>NUCLEOTIDE SEQUENCE [LARGE SCALE GENOMIC DNA]</scope>
    <source>
        <strain evidence="2">USDA-D6B2</strain>
    </source>
</reference>
<feature type="region of interest" description="Disordered" evidence="1">
    <location>
        <begin position="1"/>
        <end position="28"/>
    </location>
</feature>
<evidence type="ECO:0000256" key="1">
    <source>
        <dbReference type="SAM" id="MobiDB-lite"/>
    </source>
</evidence>
<sequence>MGRGVAPASSRRWLGTVPEVHTPTSHRSLKPRADALQGLDLPRPGHECDNGGATQLYRYVTENHQRLSLYALCGHVERLHQANLVDTQVSNLLRIKLVDNLDNVTSPVVMGRVLYLLHKCPSMDHDFFVMIANRIYRNRLYPSGDHPRLWCRYFKFIGDNRLYHKALLEVLCKGFTSYIGSYLEPPRATYTRRMQESVAIASWALAITAADVELGDLFACMLRFATIPGIDRSVTIRIYWSAAVRREGLHLLDLALVERLLEETLSDPSVGLRRKSHLHQIYTILRCLELADIDVRGLNARCLDALNELRYGHNDSKISTSQRYVSDVLVRLGVPHKVELLTPELLSIDIAIEGDGERIALEVDGPLHFTRVCDGSEASVPMRTGPTQAKQAFLKSQGWLVLSVPPVKLDDSVDLTTAIASIDAYYKRLLVGSGSPYLNRLLN</sequence>
<dbReference type="EMBL" id="BPLF01000001">
    <property type="protein sequence ID" value="GIX60862.1"/>
    <property type="molecule type" value="Genomic_DNA"/>
</dbReference>
<gene>
    <name evidence="2" type="ORF">BcabD6B2_02970</name>
</gene>
<accession>A0AAV4LLA6</accession>
<proteinExistence type="predicted"/>
<evidence type="ECO:0000313" key="2">
    <source>
        <dbReference type="EMBL" id="GIX60862.1"/>
    </source>
</evidence>
<organism evidence="2 3">
    <name type="scientific">Babesia caballi</name>
    <dbReference type="NCBI Taxonomy" id="5871"/>
    <lineage>
        <taxon>Eukaryota</taxon>
        <taxon>Sar</taxon>
        <taxon>Alveolata</taxon>
        <taxon>Apicomplexa</taxon>
        <taxon>Aconoidasida</taxon>
        <taxon>Piroplasmida</taxon>
        <taxon>Babesiidae</taxon>
        <taxon>Babesia</taxon>
    </lineage>
</organism>
<name>A0AAV4LLA6_BABCB</name>
<dbReference type="Proteomes" id="UP001497744">
    <property type="component" value="Unassembled WGS sequence"/>
</dbReference>
<protein>
    <submittedName>
        <fullName evidence="2">RAP protein, putative</fullName>
    </submittedName>
</protein>
<dbReference type="GeneID" id="94192345"/>
<comment type="caution">
    <text evidence="2">The sequence shown here is derived from an EMBL/GenBank/DDBJ whole genome shotgun (WGS) entry which is preliminary data.</text>
</comment>
<dbReference type="AlphaFoldDB" id="A0AAV4LLA6"/>